<dbReference type="PROSITE" id="PS52016">
    <property type="entry name" value="TONB_DEPENDENT_REC_3"/>
    <property type="match status" value="1"/>
</dbReference>
<dbReference type="InterPro" id="IPR039426">
    <property type="entry name" value="TonB-dep_rcpt-like"/>
</dbReference>
<dbReference type="NCBIfam" id="TIGR04056">
    <property type="entry name" value="OMP_RagA_SusC"/>
    <property type="match status" value="1"/>
</dbReference>
<dbReference type="EMBL" id="CP042434">
    <property type="protein sequence ID" value="QEC72034.1"/>
    <property type="molecule type" value="Genomic_DNA"/>
</dbReference>
<dbReference type="Gene3D" id="2.40.170.20">
    <property type="entry name" value="TonB-dependent receptor, beta-barrel domain"/>
    <property type="match status" value="1"/>
</dbReference>
<evidence type="ECO:0000256" key="7">
    <source>
        <dbReference type="PROSITE-ProRule" id="PRU01360"/>
    </source>
</evidence>
<reference evidence="9 10" key="1">
    <citation type="journal article" date="2017" name="Int. J. Syst. Evol. Microbiol.">
        <title>Arachidicoccus ginsenosidivorans sp. nov., with ginsenoside-converting activity isolated from ginseng cultivating soil.</title>
        <authorList>
            <person name="Siddiqi M.Z."/>
            <person name="Aslam Z."/>
            <person name="Im W.T."/>
        </authorList>
    </citation>
    <scope>NUCLEOTIDE SEQUENCE [LARGE SCALE GENOMIC DNA]</scope>
    <source>
        <strain evidence="9 10">Gsoil 809</strain>
    </source>
</reference>
<evidence type="ECO:0000259" key="8">
    <source>
        <dbReference type="Pfam" id="PF07715"/>
    </source>
</evidence>
<evidence type="ECO:0000313" key="10">
    <source>
        <dbReference type="Proteomes" id="UP000321291"/>
    </source>
</evidence>
<dbReference type="InterPro" id="IPR012910">
    <property type="entry name" value="Plug_dom"/>
</dbReference>
<dbReference type="SUPFAM" id="SSF49464">
    <property type="entry name" value="Carboxypeptidase regulatory domain-like"/>
    <property type="match status" value="1"/>
</dbReference>
<keyword evidence="9" id="KW-0675">Receptor</keyword>
<dbReference type="Proteomes" id="UP000321291">
    <property type="component" value="Chromosome"/>
</dbReference>
<keyword evidence="2 7" id="KW-0813">Transport</keyword>
<protein>
    <submittedName>
        <fullName evidence="9">TonB-dependent receptor</fullName>
    </submittedName>
</protein>
<comment type="subcellular location">
    <subcellularLocation>
        <location evidence="1 7">Cell outer membrane</location>
        <topology evidence="1 7">Multi-pass membrane protein</topology>
    </subcellularLocation>
</comment>
<dbReference type="OrthoDB" id="9768177at2"/>
<accession>A0A5B8VKD1</accession>
<proteinExistence type="inferred from homology"/>
<dbReference type="NCBIfam" id="TIGR04057">
    <property type="entry name" value="SusC_RagA_signa"/>
    <property type="match status" value="1"/>
</dbReference>
<dbReference type="AlphaFoldDB" id="A0A5B8VKD1"/>
<evidence type="ECO:0000256" key="1">
    <source>
        <dbReference type="ARBA" id="ARBA00004571"/>
    </source>
</evidence>
<dbReference type="KEGG" id="agi:FSB73_10515"/>
<sequence>MNQSIIRLTSRLRTLLLSLFALAVFSGLKAQQVSISGQVTSIKGDPLQGATVTIKNTKTHTLTDQEGHFTLMANNSNATLLIEFVGYNSRQIALNGQRSVIIQLEPGDKSLSDVVVIGYGSVKKGDLTGSVASIKADDLTKGTNVNMQQALQGRVAGVQIYQKSGEPGAAMSVQIRGITSITGNNAPLYVIDGMPVNDASAIGSASPGGTTNNPNNRNPLNTLNPSDIASIEILKDASATAIYGSRGANGVVLITTKKGASGSLKVNYNGSYGRQEVSHTQRYMTGDEYTKTLNDIIAEGNLNTSNYPEVTGENYNTDWQQLLFRKATIQSHDVSFSGGTPTSKYYVSAGYFGQDGVMLHSGTKRYNVNVNLELSVPYKYNVGVSLATSYMKDQYNATGTGLNDNGSALYMAQNYDPTAPALNEDGSYYRSPLMAPMDNPLAVINGQYSNGETYRTFGNLHAEYFFAPTFSAKVRVGADINDEQRYFWIDPSTLTGASYNGYADVRDGKRGYYLLEGTLNYNETFGKHKINAVAGATYEKYTSSSLVASARSFALADLTYYALGTGDQTLNEVGNGKQENILISYLGRVNYSYMDKYLLTASIRADGSARFGPENRYGYFPSAALSWKIKQENFLKSVDAISDLKFRASYGAIGNQPNSNYLYLSTYSAGRDAVFDGQRVSSIQPSRSPNVYLQWESARQTDIGLDFSLFQSKLSGTIDYYNRKTFNLLYNIPLPLSSGFGAQTQNVGSMRNTGFEFSLNSKIIDHKDFSLDANFNISTLQNKILSLGGQDQVIISGPGSIGDYSILKPGESMGSYYGYIVKGVWQTGDDFSKAPAGVRPGDLKYIDLDNNQVIDGNDRVILGNSLPDFYYGFQFNARYKDLSLNIAFEGSHGAKMLNSSLVDSYYPVDFRRNKLAELYLNRWTPDNPTNEYPSFIPGDVQGLKNVTNKTVEDASYLRLQSVQLSYKLPLPKIKYINSASIFVSGQNLWTITNYSGSDPAANAVGSNINRVDYNTYPMTRTFTGGLNIQF</sequence>
<keyword evidence="6 7" id="KW-0998">Cell outer membrane</keyword>
<dbReference type="GO" id="GO:0009279">
    <property type="term" value="C:cell outer membrane"/>
    <property type="evidence" value="ECO:0007669"/>
    <property type="project" value="UniProtKB-SubCell"/>
</dbReference>
<keyword evidence="5 7" id="KW-0472">Membrane</keyword>
<dbReference type="InterPro" id="IPR023997">
    <property type="entry name" value="TonB-dep_OMP_SusC/RagA_CS"/>
</dbReference>
<dbReference type="SUPFAM" id="SSF56935">
    <property type="entry name" value="Porins"/>
    <property type="match status" value="1"/>
</dbReference>
<dbReference type="InterPro" id="IPR008969">
    <property type="entry name" value="CarboxyPept-like_regulatory"/>
</dbReference>
<dbReference type="InterPro" id="IPR023996">
    <property type="entry name" value="TonB-dep_OMP_SusC/RagA"/>
</dbReference>
<evidence type="ECO:0000313" key="9">
    <source>
        <dbReference type="EMBL" id="QEC72034.1"/>
    </source>
</evidence>
<keyword evidence="10" id="KW-1185">Reference proteome</keyword>
<dbReference type="RefSeq" id="WP_146781645.1">
    <property type="nucleotide sequence ID" value="NZ_CP042434.1"/>
</dbReference>
<dbReference type="FunFam" id="2.170.130.10:FF:000008">
    <property type="entry name" value="SusC/RagA family TonB-linked outer membrane protein"/>
    <property type="match status" value="1"/>
</dbReference>
<gene>
    <name evidence="9" type="ORF">FSB73_10515</name>
</gene>
<evidence type="ECO:0000256" key="3">
    <source>
        <dbReference type="ARBA" id="ARBA00022452"/>
    </source>
</evidence>
<dbReference type="Gene3D" id="2.60.40.1120">
    <property type="entry name" value="Carboxypeptidase-like, regulatory domain"/>
    <property type="match status" value="1"/>
</dbReference>
<evidence type="ECO:0000256" key="6">
    <source>
        <dbReference type="ARBA" id="ARBA00023237"/>
    </source>
</evidence>
<evidence type="ECO:0000256" key="4">
    <source>
        <dbReference type="ARBA" id="ARBA00022692"/>
    </source>
</evidence>
<evidence type="ECO:0000256" key="5">
    <source>
        <dbReference type="ARBA" id="ARBA00023136"/>
    </source>
</evidence>
<dbReference type="Pfam" id="PF13715">
    <property type="entry name" value="CarbopepD_reg_2"/>
    <property type="match status" value="1"/>
</dbReference>
<dbReference type="Pfam" id="PF07715">
    <property type="entry name" value="Plug"/>
    <property type="match status" value="1"/>
</dbReference>
<dbReference type="InterPro" id="IPR037066">
    <property type="entry name" value="Plug_dom_sf"/>
</dbReference>
<evidence type="ECO:0000256" key="2">
    <source>
        <dbReference type="ARBA" id="ARBA00022448"/>
    </source>
</evidence>
<dbReference type="InterPro" id="IPR036942">
    <property type="entry name" value="Beta-barrel_TonB_sf"/>
</dbReference>
<keyword evidence="3 7" id="KW-1134">Transmembrane beta strand</keyword>
<comment type="similarity">
    <text evidence="7">Belongs to the TonB-dependent receptor family.</text>
</comment>
<name>A0A5B8VKD1_9BACT</name>
<feature type="domain" description="TonB-dependent receptor plug" evidence="8">
    <location>
        <begin position="124"/>
        <end position="251"/>
    </location>
</feature>
<dbReference type="Gene3D" id="2.170.130.10">
    <property type="entry name" value="TonB-dependent receptor, plug domain"/>
    <property type="match status" value="1"/>
</dbReference>
<keyword evidence="4 7" id="KW-0812">Transmembrane</keyword>
<organism evidence="9 10">
    <name type="scientific">Arachidicoccus ginsenosidivorans</name>
    <dbReference type="NCBI Taxonomy" id="496057"/>
    <lineage>
        <taxon>Bacteria</taxon>
        <taxon>Pseudomonadati</taxon>
        <taxon>Bacteroidota</taxon>
        <taxon>Chitinophagia</taxon>
        <taxon>Chitinophagales</taxon>
        <taxon>Chitinophagaceae</taxon>
        <taxon>Arachidicoccus</taxon>
    </lineage>
</organism>